<dbReference type="Proteomes" id="UP000007382">
    <property type="component" value="Chromosome"/>
</dbReference>
<evidence type="ECO:0000313" key="2">
    <source>
        <dbReference type="Proteomes" id="UP000007382"/>
    </source>
</evidence>
<name>I0INM4_LEPFC</name>
<evidence type="ECO:0000313" key="1">
    <source>
        <dbReference type="EMBL" id="BAM06873.1"/>
    </source>
</evidence>
<sequence length="55" mass="6078">MDEPEEIDLDELELPLHIPRKNGPDCPFCGEPTLSVDGDFVCIDCNGTWYGPNIG</sequence>
<protein>
    <recommendedName>
        <fullName evidence="3">Transcription factor zinc-finger domain-containing protein</fullName>
    </recommendedName>
</protein>
<organism evidence="1 2">
    <name type="scientific">Leptospirillum ferrooxidans (strain C2-3)</name>
    <dbReference type="NCBI Taxonomy" id="1162668"/>
    <lineage>
        <taxon>Bacteria</taxon>
        <taxon>Pseudomonadati</taxon>
        <taxon>Nitrospirota</taxon>
        <taxon>Nitrospiria</taxon>
        <taxon>Nitrospirales</taxon>
        <taxon>Nitrospiraceae</taxon>
        <taxon>Leptospirillum</taxon>
    </lineage>
</organism>
<dbReference type="EMBL" id="AP012342">
    <property type="protein sequence ID" value="BAM06873.1"/>
    <property type="molecule type" value="Genomic_DNA"/>
</dbReference>
<reference evidence="2" key="2">
    <citation type="submission" date="2012-03" db="EMBL/GenBank/DDBJ databases">
        <title>The complete genome sequence of the pioneer microbe on fresh volcanic deposit, Leptospirillum ferrooxidans strain C2-3.</title>
        <authorList>
            <person name="Fujimura R."/>
            <person name="Sato Y."/>
            <person name="Nishizawa T."/>
            <person name="Nanba K."/>
            <person name="Oshima K."/>
            <person name="Hattori M."/>
            <person name="Kamijo T."/>
            <person name="Ohta H."/>
        </authorList>
    </citation>
    <scope>NUCLEOTIDE SEQUENCE [LARGE SCALE GENOMIC DNA]</scope>
    <source>
        <strain evidence="2">C2-3</strain>
    </source>
</reference>
<dbReference type="PATRIC" id="fig|1162668.3.peg.1377"/>
<gene>
    <name evidence="1" type="ordered locus">LFE_1183</name>
</gene>
<dbReference type="HOGENOM" id="CLU_3026772_0_0_0"/>
<evidence type="ECO:0008006" key="3">
    <source>
        <dbReference type="Google" id="ProtNLM"/>
    </source>
</evidence>
<proteinExistence type="predicted"/>
<keyword evidence="2" id="KW-1185">Reference proteome</keyword>
<accession>I0INM4</accession>
<reference evidence="1 2" key="1">
    <citation type="journal article" date="2012" name="J. Bacteriol.">
        <title>Complete Genome Sequence of Leptospirillum ferrooxidans Strain C2-3, Isolated from a Fresh Volcanic Ash Deposit on the Island of Miyake, Japan.</title>
        <authorList>
            <person name="Fujimura R."/>
            <person name="Sato Y."/>
            <person name="Nishizawa T."/>
            <person name="Oshima K."/>
            <person name="Kim S.-W."/>
            <person name="Hattori M."/>
            <person name="Kamijo T."/>
            <person name="Ohta H."/>
        </authorList>
    </citation>
    <scope>NUCLEOTIDE SEQUENCE [LARGE SCALE GENOMIC DNA]</scope>
    <source>
        <strain evidence="1 2">C2-3</strain>
    </source>
</reference>
<dbReference type="AlphaFoldDB" id="I0INM4"/>
<dbReference type="KEGG" id="lfc:LFE_1183"/>